<reference evidence="1" key="2">
    <citation type="submission" date="2021-03" db="EMBL/GenBank/DDBJ databases">
        <authorList>
            <person name="Artuso I."/>
            <person name="Turrini P."/>
            <person name="Pirolo M."/>
            <person name="Lugli G.A."/>
            <person name="Ventura M."/>
            <person name="Visca P."/>
        </authorList>
    </citation>
    <scope>NUCLEOTIDE SEQUENCE</scope>
    <source>
        <strain evidence="1">LMG 26462</strain>
    </source>
</reference>
<protein>
    <submittedName>
        <fullName evidence="1">Uncharacterized protein</fullName>
    </submittedName>
</protein>
<accession>A0A9X1A706</accession>
<gene>
    <name evidence="1" type="ORF">J1C56_02465</name>
</gene>
<dbReference type="AlphaFoldDB" id="A0A9X1A706"/>
<name>A0A9X1A706_9HYPH</name>
<sequence>MPKEIKGELWWSDVEINDYLDNPKNAIAHVDDPADVMATLGEQLRTDHLVEDGFREALTNDTFLFDEFEEGDYHETLDLCDIVEAVGKGHILYV</sequence>
<evidence type="ECO:0000313" key="2">
    <source>
        <dbReference type="Proteomes" id="UP001138921"/>
    </source>
</evidence>
<dbReference type="Proteomes" id="UP001138921">
    <property type="component" value="Unassembled WGS sequence"/>
</dbReference>
<proteinExistence type="predicted"/>
<dbReference type="RefSeq" id="WP_214385673.1">
    <property type="nucleotide sequence ID" value="NZ_JAFLWW010000001.1"/>
</dbReference>
<dbReference type="EMBL" id="JAFLWW010000001">
    <property type="protein sequence ID" value="MBT1154448.1"/>
    <property type="molecule type" value="Genomic_DNA"/>
</dbReference>
<evidence type="ECO:0000313" key="1">
    <source>
        <dbReference type="EMBL" id="MBT1154448.1"/>
    </source>
</evidence>
<comment type="caution">
    <text evidence="1">The sequence shown here is derived from an EMBL/GenBank/DDBJ whole genome shotgun (WGS) entry which is preliminary data.</text>
</comment>
<organism evidence="1 2">
    <name type="scientific">Aminobacter anthyllidis</name>
    <dbReference type="NCBI Taxonomy" id="1035067"/>
    <lineage>
        <taxon>Bacteria</taxon>
        <taxon>Pseudomonadati</taxon>
        <taxon>Pseudomonadota</taxon>
        <taxon>Alphaproteobacteria</taxon>
        <taxon>Hyphomicrobiales</taxon>
        <taxon>Phyllobacteriaceae</taxon>
        <taxon>Aminobacter</taxon>
    </lineage>
</organism>
<reference evidence="1" key="1">
    <citation type="journal article" date="2021" name="Microorganisms">
        <title>Phylogenomic Reconstruction and Metabolic Potential of the Genus Aminobacter.</title>
        <authorList>
            <person name="Artuso I."/>
            <person name="Turrini P."/>
            <person name="Pirolo M."/>
            <person name="Lugli G.A."/>
            <person name="Ventura M."/>
            <person name="Visca P."/>
        </authorList>
    </citation>
    <scope>NUCLEOTIDE SEQUENCE</scope>
    <source>
        <strain evidence="1">LMG 26462</strain>
    </source>
</reference>
<keyword evidence="2" id="KW-1185">Reference proteome</keyword>